<organism evidence="4 5">
    <name type="scientific">Leucobacter ruminantium</name>
    <dbReference type="NCBI Taxonomy" id="1289170"/>
    <lineage>
        <taxon>Bacteria</taxon>
        <taxon>Bacillati</taxon>
        <taxon>Actinomycetota</taxon>
        <taxon>Actinomycetes</taxon>
        <taxon>Micrococcales</taxon>
        <taxon>Microbacteriaceae</taxon>
        <taxon>Leucobacter</taxon>
    </lineage>
</organism>
<evidence type="ECO:0000313" key="5">
    <source>
        <dbReference type="Proteomes" id="UP000664398"/>
    </source>
</evidence>
<dbReference type="InterPro" id="IPR011047">
    <property type="entry name" value="Quinoprotein_ADH-like_sf"/>
</dbReference>
<keyword evidence="2" id="KW-0472">Membrane</keyword>
<dbReference type="AlphaFoldDB" id="A0A939LXJ7"/>
<dbReference type="InterPro" id="IPR057893">
    <property type="entry name" value="LRV_2"/>
</dbReference>
<gene>
    <name evidence="4" type="ORF">J4H91_13340</name>
</gene>
<protein>
    <recommendedName>
        <fullName evidence="3">Leucine rich repeat variant domain-containing protein</fullName>
    </recommendedName>
</protein>
<proteinExistence type="predicted"/>
<evidence type="ECO:0000256" key="1">
    <source>
        <dbReference type="SAM" id="MobiDB-lite"/>
    </source>
</evidence>
<keyword evidence="5" id="KW-1185">Reference proteome</keyword>
<dbReference type="EMBL" id="JAGDYL010000028">
    <property type="protein sequence ID" value="MBO1806291.1"/>
    <property type="molecule type" value="Genomic_DNA"/>
</dbReference>
<sequence>MDEHASDAAFEGGLSPDLTPEQLAHLAADRPDLWDLIESHPSVYPDLRQWIADRRAESQAPPPPRLPAAPEALAAPVAPAGFVAPEASVGAVAFGAVGAATDTADGIGAVRAPRAPRKRLAMIAGAVAVALALGGGAGALALTGTWPFGEDGPLGDSGGSDAQTAAEVEKITFENGVEEKWTVTGDDLGADLDGGAQLRGHLPRMMGPINQANRADQPIQLASGVLMHYWEQAPGDVPARWALLDPESGEPKWQEEGRGSPSFCATDDAGTEAVCNSAFVGESQLIGFDENGIVFDAEAEHGSVLFEDDALRLLSEEQIAEFDLEGRQGDVTPVSGVFAGTVGNARTPDCVWLYGAGTLSYAGPGCDAPTSEIITDADAFNWSVVGDEDPVLLIDDMQRVSAYDPATRELLWEVEGALPGWFQDPQVVRGDGEDRLLIAQSEGQNYRYSLIGIESGEVTEIDHSGNHPVGVVAADQVLIFDGDRASDGSRNSISRVEVFDGESGAELFSGEFPEIGNVAEITGGPLGAIIGHSLCTDCTTAEGSHVIDSYTFLGPVDTADAETAQAASVTIPDSIPYNCPADTILLAWAELPDGWVLVCGVTLDEPTFVAYQPSAKAKVVFSNGAKQPTGADAKASVNWDAKTKRYTAELLGGNKLTLDYDLGTLTVRDEADVKTVEQQRTVRYIFVPLGERIRTVDDSSEGEGTFSVQKPKDTAEDQIRYMIQVLEKAYDGRALVKDALPKLQYCTASAGGYTDTVAAMKAVRDNRAELLEALASMPVDKIPEGEALLDDLTEAIRVSHSANVEYVAWAEAANASGCASLSASGQAAAAASDAPKERFAARWNRAVAPTYGVRTFDAWYI</sequence>
<dbReference type="Pfam" id="PF25591">
    <property type="entry name" value="LRV_2"/>
    <property type="match status" value="1"/>
</dbReference>
<evidence type="ECO:0000256" key="2">
    <source>
        <dbReference type="SAM" id="Phobius"/>
    </source>
</evidence>
<accession>A0A939LXJ7</accession>
<comment type="caution">
    <text evidence="4">The sequence shown here is derived from an EMBL/GenBank/DDBJ whole genome shotgun (WGS) entry which is preliminary data.</text>
</comment>
<dbReference type="RefSeq" id="WP_208046753.1">
    <property type="nucleotide sequence ID" value="NZ_JAGDYL010000028.1"/>
</dbReference>
<dbReference type="SUPFAM" id="SSF50998">
    <property type="entry name" value="Quinoprotein alcohol dehydrogenase-like"/>
    <property type="match status" value="1"/>
</dbReference>
<feature type="region of interest" description="Disordered" evidence="1">
    <location>
        <begin position="1"/>
        <end position="22"/>
    </location>
</feature>
<keyword evidence="2" id="KW-1133">Transmembrane helix</keyword>
<feature type="domain" description="Leucine rich repeat variant" evidence="3">
    <location>
        <begin position="15"/>
        <end position="54"/>
    </location>
</feature>
<evidence type="ECO:0000313" key="4">
    <source>
        <dbReference type="EMBL" id="MBO1806291.1"/>
    </source>
</evidence>
<dbReference type="InterPro" id="IPR015943">
    <property type="entry name" value="WD40/YVTN_repeat-like_dom_sf"/>
</dbReference>
<reference evidence="4" key="1">
    <citation type="submission" date="2021-03" db="EMBL/GenBank/DDBJ databases">
        <title>Leucobacter chromiisoli sp. nov., isolated from chromium-containing soil of chemical plant.</title>
        <authorList>
            <person name="Xu Z."/>
        </authorList>
    </citation>
    <scope>NUCLEOTIDE SEQUENCE</scope>
    <source>
        <strain evidence="4">A2</strain>
    </source>
</reference>
<dbReference type="Gene3D" id="2.130.10.10">
    <property type="entry name" value="YVTN repeat-like/Quinoprotein amine dehydrogenase"/>
    <property type="match status" value="1"/>
</dbReference>
<name>A0A939LXJ7_9MICO</name>
<feature type="transmembrane region" description="Helical" evidence="2">
    <location>
        <begin position="120"/>
        <end position="142"/>
    </location>
</feature>
<dbReference type="Proteomes" id="UP000664398">
    <property type="component" value="Unassembled WGS sequence"/>
</dbReference>
<keyword evidence="2" id="KW-0812">Transmembrane</keyword>
<evidence type="ECO:0000259" key="3">
    <source>
        <dbReference type="Pfam" id="PF25591"/>
    </source>
</evidence>